<name>E8RLY3_ASTEC</name>
<keyword evidence="10" id="KW-1185">Reference proteome</keyword>
<evidence type="ECO:0000256" key="3">
    <source>
        <dbReference type="ARBA" id="ARBA00022598"/>
    </source>
</evidence>
<reference evidence="10" key="1">
    <citation type="submission" date="2010-12" db="EMBL/GenBank/DDBJ databases">
        <title>Complete sequence of chromosome 1 of Asticcacaulis excentricus CB 48.</title>
        <authorList>
            <consortium name="US DOE Joint Genome Institute"/>
            <person name="Lucas S."/>
            <person name="Copeland A."/>
            <person name="Lapidus A."/>
            <person name="Cheng J.-F."/>
            <person name="Bruce D."/>
            <person name="Goodwin L."/>
            <person name="Pitluck S."/>
            <person name="Teshima H."/>
            <person name="Davenport K."/>
            <person name="Detter J.C."/>
            <person name="Han C."/>
            <person name="Tapia R."/>
            <person name="Land M."/>
            <person name="Hauser L."/>
            <person name="Jeffries C."/>
            <person name="Kyrpides N."/>
            <person name="Ivanova N."/>
            <person name="Ovchinnikova G."/>
            <person name="Brun Y.V."/>
            <person name="Woyke T."/>
        </authorList>
    </citation>
    <scope>NUCLEOTIDE SEQUENCE [LARGE SCALE GENOMIC DNA]</scope>
    <source>
        <strain evidence="10">ATCC 15261 / DSM 4724 / KCTC 12464 / NCIMB 9791 / VKM B-1370 / CB 48</strain>
    </source>
</reference>
<organism evidence="9 10">
    <name type="scientific">Asticcacaulis excentricus (strain ATCC 15261 / DSM 4724 / KCTC 12464 / NCIMB 9791 / VKM B-1370 / CB 48)</name>
    <dbReference type="NCBI Taxonomy" id="573065"/>
    <lineage>
        <taxon>Bacteria</taxon>
        <taxon>Pseudomonadati</taxon>
        <taxon>Pseudomonadota</taxon>
        <taxon>Alphaproteobacteria</taxon>
        <taxon>Caulobacterales</taxon>
        <taxon>Caulobacteraceae</taxon>
        <taxon>Asticcacaulis</taxon>
    </lineage>
</organism>
<evidence type="ECO:0000256" key="4">
    <source>
        <dbReference type="ARBA" id="ARBA00026121"/>
    </source>
</evidence>
<dbReference type="InterPro" id="IPR045851">
    <property type="entry name" value="AMP-bd_C_sf"/>
</dbReference>
<dbReference type="Pfam" id="PF00501">
    <property type="entry name" value="AMP-binding"/>
    <property type="match status" value="1"/>
</dbReference>
<comment type="subcellular location">
    <subcellularLocation>
        <location evidence="1">Membrane</location>
        <topology evidence="1">Peripheral membrane protein</topology>
    </subcellularLocation>
</comment>
<dbReference type="PANTHER" id="PTHR43767:SF8">
    <property type="entry name" value="LONG-CHAIN-FATTY-ACID--COA LIGASE"/>
    <property type="match status" value="1"/>
</dbReference>
<dbReference type="STRING" id="573065.Astex_2143"/>
<evidence type="ECO:0000313" key="10">
    <source>
        <dbReference type="Proteomes" id="UP000001492"/>
    </source>
</evidence>
<proteinExistence type="predicted"/>
<dbReference type="Gene3D" id="3.30.300.30">
    <property type="match status" value="1"/>
</dbReference>
<evidence type="ECO:0000256" key="5">
    <source>
        <dbReference type="ARBA" id="ARBA00039545"/>
    </source>
</evidence>
<dbReference type="RefSeq" id="WP_013479630.1">
    <property type="nucleotide sequence ID" value="NC_014816.1"/>
</dbReference>
<dbReference type="SUPFAM" id="SSF56801">
    <property type="entry name" value="Acetyl-CoA synthetase-like"/>
    <property type="match status" value="1"/>
</dbReference>
<gene>
    <name evidence="9" type="ordered locus">Astex_2143</name>
</gene>
<dbReference type="KEGG" id="aex:Astex_2143"/>
<evidence type="ECO:0000259" key="7">
    <source>
        <dbReference type="Pfam" id="PF00501"/>
    </source>
</evidence>
<protein>
    <recommendedName>
        <fullName evidence="5">Long-chain-fatty-acid--CoA ligase</fullName>
        <ecNumber evidence="4">6.2.1.3</ecNumber>
    </recommendedName>
    <alternativeName>
        <fullName evidence="6">Long-chain acyl-CoA synthetase</fullName>
    </alternativeName>
</protein>
<keyword evidence="3 9" id="KW-0436">Ligase</keyword>
<accession>E8RLY3</accession>
<dbReference type="InterPro" id="IPR025110">
    <property type="entry name" value="AMP-bd_C"/>
</dbReference>
<evidence type="ECO:0000256" key="6">
    <source>
        <dbReference type="ARBA" id="ARBA00042773"/>
    </source>
</evidence>
<dbReference type="EC" id="6.2.1.3" evidence="4"/>
<feature type="domain" description="AMP-binding enzyme C-terminal" evidence="8">
    <location>
        <begin position="290"/>
        <end position="362"/>
    </location>
</feature>
<dbReference type="InterPro" id="IPR050237">
    <property type="entry name" value="ATP-dep_AMP-bd_enzyme"/>
</dbReference>
<dbReference type="AlphaFoldDB" id="E8RLY3"/>
<dbReference type="InterPro" id="IPR000873">
    <property type="entry name" value="AMP-dep_synth/lig_dom"/>
</dbReference>
<dbReference type="eggNOG" id="COG0318">
    <property type="taxonomic scope" value="Bacteria"/>
</dbReference>
<feature type="domain" description="AMP-dependent synthetase/ligase" evidence="7">
    <location>
        <begin position="81"/>
        <end position="273"/>
    </location>
</feature>
<dbReference type="EMBL" id="CP002395">
    <property type="protein sequence ID" value="ADU13802.1"/>
    <property type="molecule type" value="Genomic_DNA"/>
</dbReference>
<dbReference type="PANTHER" id="PTHR43767">
    <property type="entry name" value="LONG-CHAIN-FATTY-ACID--COA LIGASE"/>
    <property type="match status" value="1"/>
</dbReference>
<evidence type="ECO:0000256" key="1">
    <source>
        <dbReference type="ARBA" id="ARBA00004170"/>
    </source>
</evidence>
<evidence type="ECO:0000256" key="2">
    <source>
        <dbReference type="ARBA" id="ARBA00005005"/>
    </source>
</evidence>
<dbReference type="Proteomes" id="UP000001492">
    <property type="component" value="Chromosome 1"/>
</dbReference>
<evidence type="ECO:0000313" key="9">
    <source>
        <dbReference type="EMBL" id="ADU13802.1"/>
    </source>
</evidence>
<dbReference type="GO" id="GO:0016020">
    <property type="term" value="C:membrane"/>
    <property type="evidence" value="ECO:0007669"/>
    <property type="project" value="UniProtKB-SubCell"/>
</dbReference>
<dbReference type="Gene3D" id="3.40.50.12780">
    <property type="entry name" value="N-terminal domain of ligase-like"/>
    <property type="match status" value="1"/>
</dbReference>
<sequence length="368" mass="39096">MDFSLGISFRLIEDGQVMSADDLHARAEVFQTSDKVYGTSDRSVAGLITALIAAQKQKTDLFVQRVDGPLLAEPEVELSARVWLQTSGTTGAPKWAGHEMAKLTAAITQGGSKACWLLTYHPFSFAGMQVILSALIGGHTLIAPPEGADIAVMAQLADRHQASHISGTPTFWRAFLMSAPSGLSLRGVTLGGEAVDQGLLDALRARFPGAHIRHIYATTELGVILTVSDGQAGFPQSALGDRLSLSEAGTLLVDGHDTRDVVSVENGRVRFRGRLDSLVNIGGVKVFPEEVEAYLSLCPAVADARVWARPSPITGHVLSAEIALAPGADETEVKVYIQGLPRASRPVGLRFVEAIARAETGKKSRAEA</sequence>
<comment type="pathway">
    <text evidence="2">Lipid metabolism; fatty acid beta-oxidation.</text>
</comment>
<dbReference type="InterPro" id="IPR042099">
    <property type="entry name" value="ANL_N_sf"/>
</dbReference>
<evidence type="ECO:0000259" key="8">
    <source>
        <dbReference type="Pfam" id="PF13193"/>
    </source>
</evidence>
<dbReference type="Pfam" id="PF13193">
    <property type="entry name" value="AMP-binding_C"/>
    <property type="match status" value="1"/>
</dbReference>
<dbReference type="GO" id="GO:0004467">
    <property type="term" value="F:long-chain fatty acid-CoA ligase activity"/>
    <property type="evidence" value="ECO:0007669"/>
    <property type="project" value="UniProtKB-EC"/>
</dbReference>
<dbReference type="OrthoDB" id="7055148at2"/>
<dbReference type="HOGENOM" id="CLU_000022_59_13_5"/>